<reference evidence="1 2" key="1">
    <citation type="journal article" date="2011" name="Genome Res.">
        <title>Phylogeny-wide analysis of social amoeba genomes highlights ancient origins for complex intercellular communication.</title>
        <authorList>
            <person name="Heidel A.J."/>
            <person name="Lawal H.M."/>
            <person name="Felder M."/>
            <person name="Schilde C."/>
            <person name="Helps N.R."/>
            <person name="Tunggal B."/>
            <person name="Rivero F."/>
            <person name="John U."/>
            <person name="Schleicher M."/>
            <person name="Eichinger L."/>
            <person name="Platzer M."/>
            <person name="Noegel A.A."/>
            <person name="Schaap P."/>
            <person name="Gloeckner G."/>
        </authorList>
    </citation>
    <scope>NUCLEOTIDE SEQUENCE [LARGE SCALE GENOMIC DNA]</scope>
    <source>
        <strain evidence="2">ATCC 26659 / Pp 5 / PN500</strain>
    </source>
</reference>
<gene>
    <name evidence="1" type="ORF">PPL_01527</name>
</gene>
<dbReference type="Gene3D" id="3.30.450.60">
    <property type="match status" value="1"/>
</dbReference>
<sequence length="72" mass="8245">MTSAIFLLDSRGKELISRNYRGDIQMNVVASKFISSVLTKDDLDRLPIVEHEGISFINVKYNDVYYSKSKSK</sequence>
<evidence type="ECO:0000313" key="1">
    <source>
        <dbReference type="EMBL" id="EFA84538.1"/>
    </source>
</evidence>
<comment type="caution">
    <text evidence="1">The sequence shown here is derived from an EMBL/GenBank/DDBJ whole genome shotgun (WGS) entry which is preliminary data.</text>
</comment>
<dbReference type="GeneID" id="31357056"/>
<dbReference type="STRING" id="670386.D3AZR4"/>
<protein>
    <submittedName>
        <fullName evidence="1">Uncharacterized protein</fullName>
    </submittedName>
</protein>
<name>D3AZR4_HETP5</name>
<dbReference type="InterPro" id="IPR011012">
    <property type="entry name" value="Longin-like_dom_sf"/>
</dbReference>
<accession>D3AZR4</accession>
<proteinExistence type="predicted"/>
<keyword evidence="2" id="KW-1185">Reference proteome</keyword>
<dbReference type="RefSeq" id="XP_020436651.1">
    <property type="nucleotide sequence ID" value="XM_020572534.1"/>
</dbReference>
<dbReference type="SUPFAM" id="SSF64356">
    <property type="entry name" value="SNARE-like"/>
    <property type="match status" value="1"/>
</dbReference>
<evidence type="ECO:0000313" key="2">
    <source>
        <dbReference type="Proteomes" id="UP000001396"/>
    </source>
</evidence>
<dbReference type="InParanoid" id="D3AZR4"/>
<dbReference type="Proteomes" id="UP000001396">
    <property type="component" value="Unassembled WGS sequence"/>
</dbReference>
<dbReference type="AlphaFoldDB" id="D3AZR4"/>
<dbReference type="EMBL" id="ADBJ01000008">
    <property type="protein sequence ID" value="EFA84538.1"/>
    <property type="molecule type" value="Genomic_DNA"/>
</dbReference>
<organism evidence="1 2">
    <name type="scientific">Heterostelium pallidum (strain ATCC 26659 / Pp 5 / PN500)</name>
    <name type="common">Cellular slime mold</name>
    <name type="synonym">Polysphondylium pallidum</name>
    <dbReference type="NCBI Taxonomy" id="670386"/>
    <lineage>
        <taxon>Eukaryota</taxon>
        <taxon>Amoebozoa</taxon>
        <taxon>Evosea</taxon>
        <taxon>Eumycetozoa</taxon>
        <taxon>Dictyostelia</taxon>
        <taxon>Acytosteliales</taxon>
        <taxon>Acytosteliaceae</taxon>
        <taxon>Heterostelium</taxon>
    </lineage>
</organism>